<dbReference type="Proteomes" id="UP000717585">
    <property type="component" value="Unassembled WGS sequence"/>
</dbReference>
<keyword evidence="2" id="KW-1133">Transmembrane helix</keyword>
<reference evidence="3" key="1">
    <citation type="submission" date="2021-05" db="EMBL/GenBank/DDBJ databases">
        <title>A free-living protist that lacks canonical eukaryotic 1 DNA replication and segregation systems.</title>
        <authorList>
            <person name="Salas-Leiva D.E."/>
            <person name="Tromer E.C."/>
            <person name="Curtis B.A."/>
            <person name="Jerlstrom-Hultqvist J."/>
            <person name="Kolisko M."/>
            <person name="Yi Z."/>
            <person name="Salas-Leiva J.S."/>
            <person name="Gallot-Lavallee L."/>
            <person name="Kops G.J.P.L."/>
            <person name="Archibald J.M."/>
            <person name="Simpson A.G.B."/>
            <person name="Roger A.J."/>
        </authorList>
    </citation>
    <scope>NUCLEOTIDE SEQUENCE</scope>
    <source>
        <strain evidence="3">BICM</strain>
    </source>
</reference>
<feature type="transmembrane region" description="Helical" evidence="2">
    <location>
        <begin position="55"/>
        <end position="76"/>
    </location>
</feature>
<organism evidence="3 4">
    <name type="scientific">Carpediemonas membranifera</name>
    <dbReference type="NCBI Taxonomy" id="201153"/>
    <lineage>
        <taxon>Eukaryota</taxon>
        <taxon>Metamonada</taxon>
        <taxon>Carpediemonas-like organisms</taxon>
        <taxon>Carpediemonas</taxon>
    </lineage>
</organism>
<sequence length="499" mass="58028">MSSESREHILYAANLVTESGWMISVLLSLPTMLFMLLFLIIYLRLKNLHRMYFSRVWLIVLVWLISEAVFTFINMFSASSSLLKVGICELETFHHSPFCHHLKAISADLYWLNFGNILGVWFLFYGESLALSTAFVLFRVQRSRTVALAEYLTRPRALIVPLWEHALATAISAVFAAEYLFTLVVKECVYQRYGAKQASLVSEGLSLVRFIMMGLLILSFVVVFTITAIYMNRISHTKSIRMSTIAMIVSFILPWPLISGLYIFAIAIQLAALSQTGLSYLLIHYAERVVLDLAEILRHLQFVVVALAHLALVGRQWWVSREKRADEKPLMSEMDDMAEDPRLMYLSGYDEEEQYEEEEEDPVEIVLEDGSLLQLLAHEQEHVTKRVELDTRYNYGFTDKIWALYIQRQIRMRIALQKFAPQTQRTERRDMRRDGGDDRGRGYSRDSRDGYSRPRFDDRRYDRGRGSDGSRGRDDWGGPRDGGYDRRRDRPYDRDRRGR</sequence>
<feature type="transmembrane region" description="Helical" evidence="2">
    <location>
        <begin position="210"/>
        <end position="232"/>
    </location>
</feature>
<dbReference type="EMBL" id="JAHDYR010000062">
    <property type="protein sequence ID" value="KAG9390750.1"/>
    <property type="molecule type" value="Genomic_DNA"/>
</dbReference>
<evidence type="ECO:0000256" key="1">
    <source>
        <dbReference type="SAM" id="MobiDB-lite"/>
    </source>
</evidence>
<feature type="transmembrane region" description="Helical" evidence="2">
    <location>
        <begin position="20"/>
        <end position="43"/>
    </location>
</feature>
<evidence type="ECO:0000313" key="3">
    <source>
        <dbReference type="EMBL" id="KAG9390750.1"/>
    </source>
</evidence>
<gene>
    <name evidence="3" type="ORF">J8273_7003</name>
</gene>
<feature type="transmembrane region" description="Helical" evidence="2">
    <location>
        <begin position="244"/>
        <end position="272"/>
    </location>
</feature>
<evidence type="ECO:0000313" key="4">
    <source>
        <dbReference type="Proteomes" id="UP000717585"/>
    </source>
</evidence>
<feature type="transmembrane region" description="Helical" evidence="2">
    <location>
        <begin position="118"/>
        <end position="138"/>
    </location>
</feature>
<proteinExistence type="predicted"/>
<protein>
    <submittedName>
        <fullName evidence="3">Uncharacterized protein</fullName>
    </submittedName>
</protein>
<feature type="transmembrane region" description="Helical" evidence="2">
    <location>
        <begin position="158"/>
        <end position="177"/>
    </location>
</feature>
<dbReference type="AlphaFoldDB" id="A0A8J6AT18"/>
<feature type="compositionally biased region" description="Basic and acidic residues" evidence="1">
    <location>
        <begin position="425"/>
        <end position="499"/>
    </location>
</feature>
<name>A0A8J6AT18_9EUKA</name>
<keyword evidence="2" id="KW-0812">Transmembrane</keyword>
<accession>A0A8J6AT18</accession>
<comment type="caution">
    <text evidence="3">The sequence shown here is derived from an EMBL/GenBank/DDBJ whole genome shotgun (WGS) entry which is preliminary data.</text>
</comment>
<keyword evidence="4" id="KW-1185">Reference proteome</keyword>
<evidence type="ECO:0000256" key="2">
    <source>
        <dbReference type="SAM" id="Phobius"/>
    </source>
</evidence>
<feature type="region of interest" description="Disordered" evidence="1">
    <location>
        <begin position="421"/>
        <end position="499"/>
    </location>
</feature>
<keyword evidence="2" id="KW-0472">Membrane</keyword>